<evidence type="ECO:0000259" key="2">
    <source>
        <dbReference type="Pfam" id="PF00561"/>
    </source>
</evidence>
<feature type="domain" description="AB hydrolase-1" evidence="2">
    <location>
        <begin position="30"/>
        <end position="270"/>
    </location>
</feature>
<keyword evidence="1 3" id="KW-0378">Hydrolase</keyword>
<dbReference type="InterPro" id="IPR029058">
    <property type="entry name" value="AB_hydrolase_fold"/>
</dbReference>
<dbReference type="OrthoDB" id="9812774at2"/>
<dbReference type="PRINTS" id="PR00111">
    <property type="entry name" value="ABHYDROLASE"/>
</dbReference>
<dbReference type="RefSeq" id="WP_037164393.1">
    <property type="nucleotide sequence ID" value="NZ_JOKI01000006.1"/>
</dbReference>
<dbReference type="InterPro" id="IPR000073">
    <property type="entry name" value="AB_hydrolase_1"/>
</dbReference>
<dbReference type="Gene3D" id="3.40.50.1820">
    <property type="entry name" value="alpha/beta hydrolase"/>
    <property type="match status" value="1"/>
</dbReference>
<dbReference type="GO" id="GO:0016787">
    <property type="term" value="F:hydrolase activity"/>
    <property type="evidence" value="ECO:0007669"/>
    <property type="project" value="UniProtKB-KW"/>
</dbReference>
<organism evidence="3 4">
    <name type="scientific">Pseudorhizobium pelagicum</name>
    <dbReference type="NCBI Taxonomy" id="1509405"/>
    <lineage>
        <taxon>Bacteria</taxon>
        <taxon>Pseudomonadati</taxon>
        <taxon>Pseudomonadota</taxon>
        <taxon>Alphaproteobacteria</taxon>
        <taxon>Hyphomicrobiales</taxon>
        <taxon>Rhizobiaceae</taxon>
        <taxon>Rhizobium/Agrobacterium group</taxon>
        <taxon>Pseudorhizobium</taxon>
    </lineage>
</organism>
<protein>
    <submittedName>
        <fullName evidence="3">Alpha/beta hydrolase</fullName>
    </submittedName>
</protein>
<evidence type="ECO:0000313" key="3">
    <source>
        <dbReference type="EMBL" id="KEQ09025.1"/>
    </source>
</evidence>
<proteinExistence type="predicted"/>
<sequence length="285" mass="31642">MTVFEPEHRFVNVGSLRLHVVQFGPAGGRPVMLLHGFPDFWIGWRRQIDALASAGYRVIVPDQRGYNTSDKPGGVREYALPRLVGDVVALADALGVERFHLIGHDWGGIVAWATGATLPHRLDKLVILNAPHPEVLLAHAVHSPTQFLRSSYVAFFQIPLLPEAVLGARRSALLVRALRGSSRQGAFEEEDIVEYRHAWEQPEALSSMLNWYRALPFRPSLKARIVTPTLVIWGLQDKALEFGLAQRSLALCEDGKLELFAQATHWVHREESGAVNAALTAFLDG</sequence>
<comment type="caution">
    <text evidence="3">The sequence shown here is derived from an EMBL/GenBank/DDBJ whole genome shotgun (WGS) entry which is preliminary data.</text>
</comment>
<dbReference type="Proteomes" id="UP000052167">
    <property type="component" value="Unassembled WGS sequence"/>
</dbReference>
<keyword evidence="4" id="KW-1185">Reference proteome</keyword>
<dbReference type="AlphaFoldDB" id="A0A922P4X4"/>
<dbReference type="Pfam" id="PF00561">
    <property type="entry name" value="Abhydrolase_1"/>
    <property type="match status" value="1"/>
</dbReference>
<dbReference type="PRINTS" id="PR00412">
    <property type="entry name" value="EPOXHYDRLASE"/>
</dbReference>
<dbReference type="InterPro" id="IPR000639">
    <property type="entry name" value="Epox_hydrolase-like"/>
</dbReference>
<evidence type="ECO:0000313" key="4">
    <source>
        <dbReference type="Proteomes" id="UP000052167"/>
    </source>
</evidence>
<dbReference type="EMBL" id="JOKJ01000008">
    <property type="protein sequence ID" value="KEQ09025.1"/>
    <property type="molecule type" value="Genomic_DNA"/>
</dbReference>
<gene>
    <name evidence="3" type="ORF">GV68_24960</name>
</gene>
<evidence type="ECO:0000256" key="1">
    <source>
        <dbReference type="ARBA" id="ARBA00022801"/>
    </source>
</evidence>
<accession>A0A922P4X4</accession>
<dbReference type="SUPFAM" id="SSF53474">
    <property type="entry name" value="alpha/beta-Hydrolases"/>
    <property type="match status" value="1"/>
</dbReference>
<name>A0A922P4X4_9HYPH</name>
<dbReference type="PANTHER" id="PTHR43329">
    <property type="entry name" value="EPOXIDE HYDROLASE"/>
    <property type="match status" value="1"/>
</dbReference>
<reference evidence="3 4" key="1">
    <citation type="submission" date="2014-06" db="EMBL/GenBank/DDBJ databases">
        <title>Rhizobium pelagicum/R2-400B4.</title>
        <authorList>
            <person name="Kimes N.E."/>
            <person name="Lopez-Perez M."/>
        </authorList>
    </citation>
    <scope>NUCLEOTIDE SEQUENCE [LARGE SCALE GENOMIC DNA]</scope>
    <source>
        <strain evidence="3 4">R2-400B4</strain>
    </source>
</reference>